<sequence>MLQVTAAAAASSLPPKPNLYPFQIYRNPIEPTQLHAVSLKTQTFNDPLISSRLISLYTHSKTTTLDHIRSVFDQFQQPTLFSWNTLIKSYVQNQRSQESLFLFLEFMTRSCLVPDVFTLPCVIKACSRLMALKEGEQIHGLVLKLGFRTDVFVQSSLVSMYAKFRDIGSARKVFDEMSERDLVSWNSLMDGYVKAGEIQLAKELFDEMTERDVVSWTAMVDGLSKCGKVDDARKVFDEMPSRNLASWNAMINGYMKAGDIVSACRLFDVMEDKDIITWNSMIAGYEINGRCSEALKLFAELLNLGYVPTHSTLVSTLSAVSWLALLSKGRWVHSYMVKNGYKLDSVLGTSVIEMYCKCGSIDSALKVFEVIPNKKLGHWTAIVVGLGMHGQAKLALDLFLEMLRTNIVPNAITFIGVLNACNHGGLVEEGRRYFDMMINDYKIESTVEHYGCLIDILCRAGHLEEAKCMIEKMPMKPNKIIWMSLLSASRIYKKVEIGEYAAKNVTEIDPKFVESYVLLSNMYAATGNWDKMSLVRDTMRKTGVKKDPGCSLIEYKDEVHEFTVGDKSHPQSDEIYNKLSEIRDRLKSVGHVPDKTQVLLHIEGDDEKETELENHSERLAIAFGLINLKPGIPIRIVKNLRVCNDCHSVTKILSKIYDREIIVRDNSRFHHFKNGSCSCMDYW</sequence>
<dbReference type="Pfam" id="PF20430">
    <property type="entry name" value="Eplus_motif"/>
    <property type="match status" value="1"/>
</dbReference>
<dbReference type="PROSITE" id="PS51375">
    <property type="entry name" value="PPR"/>
    <property type="match status" value="5"/>
</dbReference>
<dbReference type="Gene3D" id="1.25.40.10">
    <property type="entry name" value="Tetratricopeptide repeat domain"/>
    <property type="match status" value="5"/>
</dbReference>
<proteinExistence type="inferred from homology"/>
<dbReference type="AlphaFoldDB" id="A0AAD8KCV4"/>
<evidence type="ECO:0000256" key="2">
    <source>
        <dbReference type="ARBA" id="ARBA00022737"/>
    </source>
</evidence>
<feature type="repeat" description="PPR" evidence="3">
    <location>
        <begin position="79"/>
        <end position="114"/>
    </location>
</feature>
<dbReference type="InterPro" id="IPR046849">
    <property type="entry name" value="E2_motif"/>
</dbReference>
<keyword evidence="2" id="KW-0677">Repeat</keyword>
<dbReference type="FunFam" id="1.25.40.10:FF:000031">
    <property type="entry name" value="Pentatricopeptide repeat-containing protein mitochondrial"/>
    <property type="match status" value="1"/>
</dbReference>
<dbReference type="PANTHER" id="PTHR47926:SF436">
    <property type="entry name" value="PENTATRICOPEPTIDE REPEAT-CONTAINING PROTEIN ELI1, CHLOROPLASTIC-LIKE ISOFORM X2"/>
    <property type="match status" value="1"/>
</dbReference>
<dbReference type="PANTHER" id="PTHR47926">
    <property type="entry name" value="PENTATRICOPEPTIDE REPEAT-CONTAINING PROTEIN"/>
    <property type="match status" value="1"/>
</dbReference>
<feature type="repeat" description="PPR" evidence="3">
    <location>
        <begin position="274"/>
        <end position="308"/>
    </location>
</feature>
<dbReference type="FunFam" id="1.25.40.10:FF:000366">
    <property type="entry name" value="Pentatricopeptide (PPR) repeat-containing protein"/>
    <property type="match status" value="1"/>
</dbReference>
<dbReference type="FunFam" id="1.25.40.10:FF:000125">
    <property type="entry name" value="Pentatricopeptide repeat-containing protein"/>
    <property type="match status" value="1"/>
</dbReference>
<feature type="repeat" description="PPR" evidence="3">
    <location>
        <begin position="212"/>
        <end position="246"/>
    </location>
</feature>
<dbReference type="InterPro" id="IPR046960">
    <property type="entry name" value="PPR_At4g14850-like_plant"/>
</dbReference>
<dbReference type="FunFam" id="1.25.40.10:FF:000470">
    <property type="entry name" value="Pentatricopeptide repeat-containing protein At5g66520"/>
    <property type="match status" value="1"/>
</dbReference>
<dbReference type="InterPro" id="IPR046848">
    <property type="entry name" value="E_motif"/>
</dbReference>
<comment type="caution">
    <text evidence="5">The sequence shown here is derived from an EMBL/GenBank/DDBJ whole genome shotgun (WGS) entry which is preliminary data.</text>
</comment>
<evidence type="ECO:0000313" key="6">
    <source>
        <dbReference type="Proteomes" id="UP001229421"/>
    </source>
</evidence>
<keyword evidence="6" id="KW-1185">Reference proteome</keyword>
<dbReference type="NCBIfam" id="TIGR00756">
    <property type="entry name" value="PPR"/>
    <property type="match status" value="8"/>
</dbReference>
<evidence type="ECO:0000256" key="3">
    <source>
        <dbReference type="PROSITE-ProRule" id="PRU00708"/>
    </source>
</evidence>
<comment type="similarity">
    <text evidence="1">Belongs to the PPR family. PCMP-H subfamily.</text>
</comment>
<dbReference type="GO" id="GO:0048731">
    <property type="term" value="P:system development"/>
    <property type="evidence" value="ECO:0007669"/>
    <property type="project" value="UniProtKB-ARBA"/>
</dbReference>
<feature type="domain" description="DYW" evidence="4">
    <location>
        <begin position="590"/>
        <end position="683"/>
    </location>
</feature>
<evidence type="ECO:0000259" key="4">
    <source>
        <dbReference type="Pfam" id="PF14432"/>
    </source>
</evidence>
<organism evidence="5 6">
    <name type="scientific">Tagetes erecta</name>
    <name type="common">African marigold</name>
    <dbReference type="NCBI Taxonomy" id="13708"/>
    <lineage>
        <taxon>Eukaryota</taxon>
        <taxon>Viridiplantae</taxon>
        <taxon>Streptophyta</taxon>
        <taxon>Embryophyta</taxon>
        <taxon>Tracheophyta</taxon>
        <taxon>Spermatophyta</taxon>
        <taxon>Magnoliopsida</taxon>
        <taxon>eudicotyledons</taxon>
        <taxon>Gunneridae</taxon>
        <taxon>Pentapetalae</taxon>
        <taxon>asterids</taxon>
        <taxon>campanulids</taxon>
        <taxon>Asterales</taxon>
        <taxon>Asteraceae</taxon>
        <taxon>Asteroideae</taxon>
        <taxon>Heliantheae alliance</taxon>
        <taxon>Tageteae</taxon>
        <taxon>Tagetes</taxon>
    </lineage>
</organism>
<evidence type="ECO:0000313" key="5">
    <source>
        <dbReference type="EMBL" id="KAK1418152.1"/>
    </source>
</evidence>
<dbReference type="Pfam" id="PF20431">
    <property type="entry name" value="E_motif"/>
    <property type="match status" value="1"/>
</dbReference>
<dbReference type="InterPro" id="IPR002885">
    <property type="entry name" value="PPR_rpt"/>
</dbReference>
<dbReference type="GO" id="GO:0009451">
    <property type="term" value="P:RNA modification"/>
    <property type="evidence" value="ECO:0007669"/>
    <property type="project" value="InterPro"/>
</dbReference>
<dbReference type="EMBL" id="JAUHHV010000007">
    <property type="protein sequence ID" value="KAK1418152.1"/>
    <property type="molecule type" value="Genomic_DNA"/>
</dbReference>
<reference evidence="5" key="1">
    <citation type="journal article" date="2023" name="bioRxiv">
        <title>Improved chromosome-level genome assembly for marigold (Tagetes erecta).</title>
        <authorList>
            <person name="Jiang F."/>
            <person name="Yuan L."/>
            <person name="Wang S."/>
            <person name="Wang H."/>
            <person name="Xu D."/>
            <person name="Wang A."/>
            <person name="Fan W."/>
        </authorList>
    </citation>
    <scope>NUCLEOTIDE SEQUENCE</scope>
    <source>
        <strain evidence="5">WSJ</strain>
        <tissue evidence="5">Leaf</tissue>
    </source>
</reference>
<protein>
    <recommendedName>
        <fullName evidence="4">DYW domain-containing protein</fullName>
    </recommendedName>
</protein>
<feature type="repeat" description="PPR" evidence="3">
    <location>
        <begin position="181"/>
        <end position="211"/>
    </location>
</feature>
<dbReference type="InterPro" id="IPR011990">
    <property type="entry name" value="TPR-like_helical_dom_sf"/>
</dbReference>
<dbReference type="GO" id="GO:0008270">
    <property type="term" value="F:zinc ion binding"/>
    <property type="evidence" value="ECO:0007669"/>
    <property type="project" value="InterPro"/>
</dbReference>
<dbReference type="InterPro" id="IPR032867">
    <property type="entry name" value="DYW_dom"/>
</dbReference>
<dbReference type="Pfam" id="PF14432">
    <property type="entry name" value="DYW_deaminase"/>
    <property type="match status" value="1"/>
</dbReference>
<dbReference type="Proteomes" id="UP001229421">
    <property type="component" value="Unassembled WGS sequence"/>
</dbReference>
<gene>
    <name evidence="5" type="ORF">QVD17_27291</name>
</gene>
<accession>A0AAD8KCV4</accession>
<name>A0AAD8KCV4_TARER</name>
<dbReference type="Pfam" id="PF01535">
    <property type="entry name" value="PPR"/>
    <property type="match status" value="9"/>
</dbReference>
<evidence type="ECO:0000256" key="1">
    <source>
        <dbReference type="ARBA" id="ARBA00006643"/>
    </source>
</evidence>
<dbReference type="GO" id="GO:0003723">
    <property type="term" value="F:RNA binding"/>
    <property type="evidence" value="ECO:0007669"/>
    <property type="project" value="InterPro"/>
</dbReference>
<feature type="repeat" description="PPR" evidence="3">
    <location>
        <begin position="375"/>
        <end position="409"/>
    </location>
</feature>